<organism evidence="1 2">
    <name type="scientific">Austropuccinia psidii MF-1</name>
    <dbReference type="NCBI Taxonomy" id="1389203"/>
    <lineage>
        <taxon>Eukaryota</taxon>
        <taxon>Fungi</taxon>
        <taxon>Dikarya</taxon>
        <taxon>Basidiomycota</taxon>
        <taxon>Pucciniomycotina</taxon>
        <taxon>Pucciniomycetes</taxon>
        <taxon>Pucciniales</taxon>
        <taxon>Sphaerophragmiaceae</taxon>
        <taxon>Austropuccinia</taxon>
    </lineage>
</organism>
<sequence length="171" mass="19374">MGSLGPFWPKYNEVKRGQGGQPPSLKAGWVPNHNWDHLSQFWPPISTVPKMAKRTQEPRIGHFQPLGSGNHQRLPAQFQKAFPSIQGKESPSPMYSIPRIQAWCIYCIIYHYAPILPSNPMVMFSEPNYAFSIQVPISITHFKGSLFSNPVLQSLVATIRPFKDPNHLALR</sequence>
<evidence type="ECO:0000313" key="2">
    <source>
        <dbReference type="Proteomes" id="UP000765509"/>
    </source>
</evidence>
<dbReference type="EMBL" id="AVOT02025206">
    <property type="protein sequence ID" value="MBW0516356.1"/>
    <property type="molecule type" value="Genomic_DNA"/>
</dbReference>
<keyword evidence="2" id="KW-1185">Reference proteome</keyword>
<gene>
    <name evidence="1" type="ORF">O181_056071</name>
</gene>
<accession>A0A9Q3HSL5</accession>
<evidence type="ECO:0000313" key="1">
    <source>
        <dbReference type="EMBL" id="MBW0516356.1"/>
    </source>
</evidence>
<dbReference type="AlphaFoldDB" id="A0A9Q3HSL5"/>
<dbReference type="Proteomes" id="UP000765509">
    <property type="component" value="Unassembled WGS sequence"/>
</dbReference>
<protein>
    <submittedName>
        <fullName evidence="1">Uncharacterized protein</fullName>
    </submittedName>
</protein>
<proteinExistence type="predicted"/>
<reference evidence="1" key="1">
    <citation type="submission" date="2021-03" db="EMBL/GenBank/DDBJ databases">
        <title>Draft genome sequence of rust myrtle Austropuccinia psidii MF-1, a brazilian biotype.</title>
        <authorList>
            <person name="Quecine M.C."/>
            <person name="Pachon D.M.R."/>
            <person name="Bonatelli M.L."/>
            <person name="Correr F.H."/>
            <person name="Franceschini L.M."/>
            <person name="Leite T.F."/>
            <person name="Margarido G.R.A."/>
            <person name="Almeida C.A."/>
            <person name="Ferrarezi J.A."/>
            <person name="Labate C.A."/>
        </authorList>
    </citation>
    <scope>NUCLEOTIDE SEQUENCE</scope>
    <source>
        <strain evidence="1">MF-1</strain>
    </source>
</reference>
<comment type="caution">
    <text evidence="1">The sequence shown here is derived from an EMBL/GenBank/DDBJ whole genome shotgun (WGS) entry which is preliminary data.</text>
</comment>
<name>A0A9Q3HSL5_9BASI</name>